<evidence type="ECO:0000313" key="2">
    <source>
        <dbReference type="EMBL" id="MFC5506265.1"/>
    </source>
</evidence>
<name>A0ABW0P1J6_9HYPH</name>
<organism evidence="2 3">
    <name type="scientific">Bosea massiliensis</name>
    <dbReference type="NCBI Taxonomy" id="151419"/>
    <lineage>
        <taxon>Bacteria</taxon>
        <taxon>Pseudomonadati</taxon>
        <taxon>Pseudomonadota</taxon>
        <taxon>Alphaproteobacteria</taxon>
        <taxon>Hyphomicrobiales</taxon>
        <taxon>Boseaceae</taxon>
        <taxon>Bosea</taxon>
    </lineage>
</organism>
<evidence type="ECO:0000313" key="3">
    <source>
        <dbReference type="Proteomes" id="UP001596060"/>
    </source>
</evidence>
<sequence length="134" mass="13630">MPSLVPLATASPVIQLHVAGAIAALASGVAVALLPKGTPLHRRLGWVFVPAMAVAAVSSLAIARSGHYSAIHLLTLLTLISLPYAVLARRRGNIAAHRSAMIGLLLGLVIAGAFTLLPGRLMHAVAFGAAATAH</sequence>
<dbReference type="Proteomes" id="UP001596060">
    <property type="component" value="Unassembled WGS sequence"/>
</dbReference>
<protein>
    <submittedName>
        <fullName evidence="2">DUF2306 domain-containing protein</fullName>
    </submittedName>
</protein>
<evidence type="ECO:0000256" key="1">
    <source>
        <dbReference type="SAM" id="Phobius"/>
    </source>
</evidence>
<dbReference type="Pfam" id="PF10067">
    <property type="entry name" value="DUF2306"/>
    <property type="match status" value="1"/>
</dbReference>
<keyword evidence="1" id="KW-1133">Transmembrane helix</keyword>
<feature type="transmembrane region" description="Helical" evidence="1">
    <location>
        <begin position="99"/>
        <end position="117"/>
    </location>
</feature>
<dbReference type="InterPro" id="IPR018750">
    <property type="entry name" value="DUF2306_membrane"/>
</dbReference>
<gene>
    <name evidence="2" type="ORF">ACFPN9_13455</name>
</gene>
<feature type="transmembrane region" description="Helical" evidence="1">
    <location>
        <begin position="69"/>
        <end position="87"/>
    </location>
</feature>
<reference evidence="3" key="1">
    <citation type="journal article" date="2019" name="Int. J. Syst. Evol. Microbiol.">
        <title>The Global Catalogue of Microorganisms (GCM) 10K type strain sequencing project: providing services to taxonomists for standard genome sequencing and annotation.</title>
        <authorList>
            <consortium name="The Broad Institute Genomics Platform"/>
            <consortium name="The Broad Institute Genome Sequencing Center for Infectious Disease"/>
            <person name="Wu L."/>
            <person name="Ma J."/>
        </authorList>
    </citation>
    <scope>NUCLEOTIDE SEQUENCE [LARGE SCALE GENOMIC DNA]</scope>
    <source>
        <strain evidence="3">CCUG 43117</strain>
    </source>
</reference>
<dbReference type="RefSeq" id="WP_066721693.1">
    <property type="nucleotide sequence ID" value="NZ_JBHSLU010000038.1"/>
</dbReference>
<keyword evidence="1" id="KW-0812">Transmembrane</keyword>
<feature type="transmembrane region" description="Helical" evidence="1">
    <location>
        <begin position="46"/>
        <end position="63"/>
    </location>
</feature>
<keyword evidence="1" id="KW-0472">Membrane</keyword>
<comment type="caution">
    <text evidence="2">The sequence shown here is derived from an EMBL/GenBank/DDBJ whole genome shotgun (WGS) entry which is preliminary data.</text>
</comment>
<accession>A0ABW0P1J6</accession>
<dbReference type="EMBL" id="JBHSLU010000038">
    <property type="protein sequence ID" value="MFC5506265.1"/>
    <property type="molecule type" value="Genomic_DNA"/>
</dbReference>
<keyword evidence="3" id="KW-1185">Reference proteome</keyword>
<feature type="transmembrane region" description="Helical" evidence="1">
    <location>
        <begin position="12"/>
        <end position="34"/>
    </location>
</feature>
<proteinExistence type="predicted"/>